<protein>
    <submittedName>
        <fullName evidence="1">CLUMA_CG020709, isoform A</fullName>
    </submittedName>
</protein>
<evidence type="ECO:0000313" key="2">
    <source>
        <dbReference type="Proteomes" id="UP000183832"/>
    </source>
</evidence>
<reference evidence="1 2" key="1">
    <citation type="submission" date="2015-04" db="EMBL/GenBank/DDBJ databases">
        <authorList>
            <person name="Syromyatnikov M.Y."/>
            <person name="Popov V.N."/>
        </authorList>
    </citation>
    <scope>NUCLEOTIDE SEQUENCE [LARGE SCALE GENOMIC DNA]</scope>
</reference>
<gene>
    <name evidence="1" type="ORF">CLUMA_CG020709</name>
</gene>
<dbReference type="AlphaFoldDB" id="A0A1J1J5S2"/>
<accession>A0A1J1J5S2</accession>
<organism evidence="1 2">
    <name type="scientific">Clunio marinus</name>
    <dbReference type="NCBI Taxonomy" id="568069"/>
    <lineage>
        <taxon>Eukaryota</taxon>
        <taxon>Metazoa</taxon>
        <taxon>Ecdysozoa</taxon>
        <taxon>Arthropoda</taxon>
        <taxon>Hexapoda</taxon>
        <taxon>Insecta</taxon>
        <taxon>Pterygota</taxon>
        <taxon>Neoptera</taxon>
        <taxon>Endopterygota</taxon>
        <taxon>Diptera</taxon>
        <taxon>Nematocera</taxon>
        <taxon>Chironomoidea</taxon>
        <taxon>Chironomidae</taxon>
        <taxon>Clunio</taxon>
    </lineage>
</organism>
<sequence length="172" mass="20227">MSIKKIRNEKFHPFIKSEGVFIGNGLSEPPTVKFIEKEKLWHENLEPRLRLFYHNTLSSTRRHANFMNVKSPRDSLDIILSSEYNHSDDLFRDKEEVFRQPETNDKETFRRLRNTQDIYINPPVYLSHPLKIGGISERKSIYSVKLINSGVHGSKTNHGYSRQNVDGNFFNY</sequence>
<dbReference type="STRING" id="568069.A0A1J1J5S2"/>
<dbReference type="EMBL" id="CVRI01000073">
    <property type="protein sequence ID" value="CRL07755.1"/>
    <property type="molecule type" value="Genomic_DNA"/>
</dbReference>
<proteinExistence type="predicted"/>
<name>A0A1J1J5S2_9DIPT</name>
<dbReference type="InterPro" id="IPR022179">
    <property type="entry name" value="CFAP276"/>
</dbReference>
<dbReference type="Pfam" id="PF12494">
    <property type="entry name" value="DUF3695"/>
    <property type="match status" value="1"/>
</dbReference>
<dbReference type="OrthoDB" id="10013535at2759"/>
<dbReference type="Proteomes" id="UP000183832">
    <property type="component" value="Unassembled WGS sequence"/>
</dbReference>
<keyword evidence="2" id="KW-1185">Reference proteome</keyword>
<evidence type="ECO:0000313" key="1">
    <source>
        <dbReference type="EMBL" id="CRL07755.1"/>
    </source>
</evidence>